<dbReference type="InterPro" id="IPR016162">
    <property type="entry name" value="Ald_DH_N"/>
</dbReference>
<dbReference type="InterPro" id="IPR029510">
    <property type="entry name" value="Ald_DH_CS_GLU"/>
</dbReference>
<evidence type="ECO:0000256" key="5">
    <source>
        <dbReference type="ARBA" id="ARBA00048142"/>
    </source>
</evidence>
<dbReference type="RefSeq" id="WP_002654940.1">
    <property type="nucleotide sequence ID" value="NZ_CH672377.1"/>
</dbReference>
<dbReference type="PROSITE" id="PS00687">
    <property type="entry name" value="ALDEHYDE_DEHYDR_GLU"/>
    <property type="match status" value="1"/>
</dbReference>
<comment type="pathway">
    <text evidence="1">Amino-acid degradation; L-proline degradation into L-glutamate; L-glutamate from L-proline: step 2/2.</text>
</comment>
<dbReference type="InterPro" id="IPR015590">
    <property type="entry name" value="Aldehyde_DH_dom"/>
</dbReference>
<dbReference type="PROSITE" id="PS00070">
    <property type="entry name" value="ALDEHYDE_DEHYDR_CYS"/>
    <property type="match status" value="1"/>
</dbReference>
<evidence type="ECO:0000259" key="10">
    <source>
        <dbReference type="Pfam" id="PF01619"/>
    </source>
</evidence>
<gene>
    <name evidence="11" type="ORF">DSM3645_06729</name>
</gene>
<dbReference type="InterPro" id="IPR050485">
    <property type="entry name" value="Proline_metab_enzyme"/>
</dbReference>
<dbReference type="Pfam" id="PF00171">
    <property type="entry name" value="Aldedh"/>
    <property type="match status" value="1"/>
</dbReference>
<feature type="domain" description="Proline dehydrogenase" evidence="10">
    <location>
        <begin position="153"/>
        <end position="438"/>
    </location>
</feature>
<reference evidence="11 12" key="1">
    <citation type="submission" date="2006-02" db="EMBL/GenBank/DDBJ databases">
        <authorList>
            <person name="Amann R."/>
            <person name="Ferriera S."/>
            <person name="Johnson J."/>
            <person name="Kravitz S."/>
            <person name="Halpern A."/>
            <person name="Remington K."/>
            <person name="Beeson K."/>
            <person name="Tran B."/>
            <person name="Rogers Y.-H."/>
            <person name="Friedman R."/>
            <person name="Venter J.C."/>
        </authorList>
    </citation>
    <scope>NUCLEOTIDE SEQUENCE [LARGE SCALE GENOMIC DNA]</scope>
    <source>
        <strain evidence="11 12">DSM 3645</strain>
    </source>
</reference>
<dbReference type="EMBL" id="AANZ01000032">
    <property type="protein sequence ID" value="EAQ77535.1"/>
    <property type="molecule type" value="Genomic_DNA"/>
</dbReference>
<keyword evidence="3 8" id="KW-0560">Oxidoreductase</keyword>
<dbReference type="GO" id="GO:0010133">
    <property type="term" value="P:L-proline catabolic process to L-glutamate"/>
    <property type="evidence" value="ECO:0007669"/>
    <property type="project" value="InterPro"/>
</dbReference>
<dbReference type="STRING" id="314230.DSM3645_06729"/>
<dbReference type="GO" id="GO:0003842">
    <property type="term" value="F:L-glutamate gamma-semialdehyde dehydrogenase activity"/>
    <property type="evidence" value="ECO:0007669"/>
    <property type="project" value="UniProtKB-EC"/>
</dbReference>
<feature type="active site" evidence="6 7">
    <location>
        <position position="711"/>
    </location>
</feature>
<evidence type="ECO:0000259" key="9">
    <source>
        <dbReference type="Pfam" id="PF00171"/>
    </source>
</evidence>
<evidence type="ECO:0000256" key="1">
    <source>
        <dbReference type="ARBA" id="ARBA00004786"/>
    </source>
</evidence>
<dbReference type="GO" id="GO:0003700">
    <property type="term" value="F:DNA-binding transcription factor activity"/>
    <property type="evidence" value="ECO:0007669"/>
    <property type="project" value="InterPro"/>
</dbReference>
<evidence type="ECO:0000256" key="8">
    <source>
        <dbReference type="RuleBase" id="RU003345"/>
    </source>
</evidence>
<keyword evidence="4" id="KW-0520">NAD</keyword>
<dbReference type="PANTHER" id="PTHR42862:SF1">
    <property type="entry name" value="DELTA-1-PYRROLINE-5-CARBOXYLATE DEHYDROGENASE 2, ISOFORM A-RELATED"/>
    <property type="match status" value="1"/>
</dbReference>
<dbReference type="Pfam" id="PF01619">
    <property type="entry name" value="Pro_dh"/>
    <property type="match status" value="1"/>
</dbReference>
<dbReference type="InterPro" id="IPR025703">
    <property type="entry name" value="Bifunct_PutA"/>
</dbReference>
<name>A4A175_9BACT</name>
<dbReference type="PANTHER" id="PTHR42862">
    <property type="entry name" value="DELTA-1-PYRROLINE-5-CARBOXYLATE DEHYDROGENASE 1, ISOFORM A-RELATED"/>
    <property type="match status" value="1"/>
</dbReference>
<organism evidence="11 12">
    <name type="scientific">Blastopirellula marina DSM 3645</name>
    <dbReference type="NCBI Taxonomy" id="314230"/>
    <lineage>
        <taxon>Bacteria</taxon>
        <taxon>Pseudomonadati</taxon>
        <taxon>Planctomycetota</taxon>
        <taxon>Planctomycetia</taxon>
        <taxon>Pirellulales</taxon>
        <taxon>Pirellulaceae</taxon>
        <taxon>Blastopirellula</taxon>
    </lineage>
</organism>
<dbReference type="InterPro" id="IPR002872">
    <property type="entry name" value="Proline_DH_dom"/>
</dbReference>
<dbReference type="Gene3D" id="3.40.605.10">
    <property type="entry name" value="Aldehyde Dehydrogenase, Chain A, domain 1"/>
    <property type="match status" value="1"/>
</dbReference>
<evidence type="ECO:0000313" key="11">
    <source>
        <dbReference type="EMBL" id="EAQ77535.1"/>
    </source>
</evidence>
<comment type="catalytic activity">
    <reaction evidence="5">
        <text>L-glutamate 5-semialdehyde + NAD(+) + H2O = L-glutamate + NADH + 2 H(+)</text>
        <dbReference type="Rhea" id="RHEA:30235"/>
        <dbReference type="ChEBI" id="CHEBI:15377"/>
        <dbReference type="ChEBI" id="CHEBI:15378"/>
        <dbReference type="ChEBI" id="CHEBI:29985"/>
        <dbReference type="ChEBI" id="CHEBI:57540"/>
        <dbReference type="ChEBI" id="CHEBI:57945"/>
        <dbReference type="ChEBI" id="CHEBI:58066"/>
        <dbReference type="EC" id="1.2.1.88"/>
    </reaction>
</comment>
<dbReference type="AlphaFoldDB" id="A4A175"/>
<evidence type="ECO:0000313" key="12">
    <source>
        <dbReference type="Proteomes" id="UP000004358"/>
    </source>
</evidence>
<feature type="active site" evidence="6">
    <location>
        <position position="745"/>
    </location>
</feature>
<evidence type="ECO:0000256" key="4">
    <source>
        <dbReference type="ARBA" id="ARBA00023027"/>
    </source>
</evidence>
<comment type="similarity">
    <text evidence="8">Belongs to the aldehyde dehydrogenase family.</text>
</comment>
<dbReference type="InterPro" id="IPR029041">
    <property type="entry name" value="FAD-linked_oxidoreductase-like"/>
</dbReference>
<dbReference type="Gene3D" id="3.40.309.10">
    <property type="entry name" value="Aldehyde Dehydrogenase, Chain A, domain 2"/>
    <property type="match status" value="1"/>
</dbReference>
<dbReference type="EC" id="1.2.1.88" evidence="2"/>
<accession>A4A175</accession>
<dbReference type="SUPFAM" id="SSF51730">
    <property type="entry name" value="FAD-linked oxidoreductase"/>
    <property type="match status" value="1"/>
</dbReference>
<dbReference type="Gene3D" id="3.20.20.220">
    <property type="match status" value="1"/>
</dbReference>
<dbReference type="Proteomes" id="UP000004358">
    <property type="component" value="Unassembled WGS sequence"/>
</dbReference>
<evidence type="ECO:0000256" key="2">
    <source>
        <dbReference type="ARBA" id="ARBA00012884"/>
    </source>
</evidence>
<dbReference type="SUPFAM" id="SSF53720">
    <property type="entry name" value="ALDH-like"/>
    <property type="match status" value="1"/>
</dbReference>
<dbReference type="InterPro" id="IPR016163">
    <property type="entry name" value="Ald_DH_C"/>
</dbReference>
<protein>
    <recommendedName>
        <fullName evidence="2">L-glutamate gamma-semialdehyde dehydrogenase</fullName>
        <ecNumber evidence="2">1.2.1.88</ecNumber>
    </recommendedName>
</protein>
<sequence>MIVEKFHHGPPGGSVQDHEMFDSAIANRTIDLAKQLLVAANDNIRKSEKIQSEQLARMMNDGAGKAFTLAMVDETFRSANLRLQAQRWRGLLRKFGFPQYFSWTDRLLMRTASALSVIAPQLVMPLIAARMRADSANVILNGEMESLRRHLKLRISQGFSINLNHLGEAVLGEAEAQNRLRIALDYLKQAEVTYLSVKISAIFSQINLTAYEHTLQAVKDRLRVIYRASAPQGKFVNLDMEEYRDLRLTLDAFQQVLSEPEFQHYSAGIVLQAYIPDSWSALQELAAWAKERAAAGGAIVKVRLVKGANLAMEDVEAELHGWHSAPYRTKVETDANYRRMLEFCVQPENAAVLRVGVASHNLFDVALALTLREEFGTTDSVEIEMLEGMANHQARVVKQQAGGLLLYAPAVQPKDFQSAMAYLVRRLDENTSPQNFLHDLFGLTPDSPQWREQERRFLEGWEHRLDVATLSRRQLPVVDPNRAAHFLNEADSDWTQATTRRHVDAAIANWTPAMPPQPVELDTTLDRAVSAAQRWSSESVAQRAEVLHHAAQVMQQRRFESIAEMQQTAKKTILEADSEISEAIDFARYYAEHFPNQPGIVSQSLGVVVITPPWNFPYAIPCGGVLAALMAGNAVILKPAPETTDIAWRLVEQLWEAGVPRDVLQFYPCADGETGKRLITDPRVNVVVLTGAYQTARLFQTWRPSLRLYAETSGKNALVITAQSDRELAVKDLVRSAFGHSGQKCSAASLAIVEAEVYDDPIFQRQLHDAAASLQVGAATDRTSVITPLIRAPEPALLRALTQLDAGESWLLEPQSSPDDPCLWSPGIRLGVRPGSWFHKTECFGPVLGVMRAENLAQAIAWQNDVDFGLTAGIHSLDEKEQLQWRKSVQAGNLYINRPITGAIVQRQPFGGWKKSSIGPGAKAGGPNYVSLFARWSDASSDVAQSAVEQSYRTAWDEYFSLEHDPSHLACESNVFRYLPARGVILRLTSEDPAVRERAELASQLTGTPLQVSMASEESDTDFAARLAREGSQFEFLRTIGTPDDVVLVAAHEADLNWIDAPLTASGYVELRYWLREQAITRTLHRYGQISEPSRTLAEA</sequence>
<dbReference type="eggNOG" id="COG1012">
    <property type="taxonomic scope" value="Bacteria"/>
</dbReference>
<dbReference type="PIRSF" id="PIRSF000197">
    <property type="entry name" value="Bifunct_PutA"/>
    <property type="match status" value="1"/>
</dbReference>
<dbReference type="GO" id="GO:0004657">
    <property type="term" value="F:proline dehydrogenase activity"/>
    <property type="evidence" value="ECO:0007669"/>
    <property type="project" value="InterPro"/>
</dbReference>
<dbReference type="eggNOG" id="COG0506">
    <property type="taxonomic scope" value="Bacteria"/>
</dbReference>
<evidence type="ECO:0000256" key="6">
    <source>
        <dbReference type="PIRSR" id="PIRSR000197-1"/>
    </source>
</evidence>
<dbReference type="InterPro" id="IPR016160">
    <property type="entry name" value="Ald_DH_CS_CYS"/>
</dbReference>
<dbReference type="HOGENOM" id="CLU_005682_2_0_0"/>
<evidence type="ECO:0000256" key="7">
    <source>
        <dbReference type="PROSITE-ProRule" id="PRU10007"/>
    </source>
</evidence>
<dbReference type="GO" id="GO:0009898">
    <property type="term" value="C:cytoplasmic side of plasma membrane"/>
    <property type="evidence" value="ECO:0007669"/>
    <property type="project" value="TreeGrafter"/>
</dbReference>
<dbReference type="InterPro" id="IPR016161">
    <property type="entry name" value="Ald_DH/histidinol_DH"/>
</dbReference>
<proteinExistence type="inferred from homology"/>
<feature type="domain" description="Aldehyde dehydrogenase" evidence="9">
    <location>
        <begin position="520"/>
        <end position="931"/>
    </location>
</feature>
<evidence type="ECO:0000256" key="3">
    <source>
        <dbReference type="ARBA" id="ARBA00023002"/>
    </source>
</evidence>
<comment type="caution">
    <text evidence="11">The sequence shown here is derived from an EMBL/GenBank/DDBJ whole genome shotgun (WGS) entry which is preliminary data.</text>
</comment>